<dbReference type="Proteomes" id="UP000176774">
    <property type="component" value="Unassembled WGS sequence"/>
</dbReference>
<evidence type="ECO:0000313" key="2">
    <source>
        <dbReference type="Proteomes" id="UP000176774"/>
    </source>
</evidence>
<gene>
    <name evidence="1" type="ORF">A2908_03095</name>
</gene>
<comment type="caution">
    <text evidence="1">The sequence shown here is derived from an EMBL/GenBank/DDBJ whole genome shotgun (WGS) entry which is preliminary data.</text>
</comment>
<name>A0A1G2ICH4_9BACT</name>
<protein>
    <submittedName>
        <fullName evidence="1">Uncharacterized protein</fullName>
    </submittedName>
</protein>
<dbReference type="EMBL" id="MHPA01000027">
    <property type="protein sequence ID" value="OGZ72403.1"/>
    <property type="molecule type" value="Genomic_DNA"/>
</dbReference>
<organism evidence="1 2">
    <name type="scientific">Candidatus Staskawiczbacteria bacterium RIFCSPLOWO2_01_FULL_38_12b</name>
    <dbReference type="NCBI Taxonomy" id="1802214"/>
    <lineage>
        <taxon>Bacteria</taxon>
        <taxon>Candidatus Staskawicziibacteriota</taxon>
    </lineage>
</organism>
<proteinExistence type="predicted"/>
<evidence type="ECO:0000313" key="1">
    <source>
        <dbReference type="EMBL" id="OGZ72403.1"/>
    </source>
</evidence>
<sequence>MKYWICGHCKEVWLEPGSKKCYKCGTEMAPYDHSLLADQPAYCCVDCQKFWLKPGVTNCPICGAPAQTCTYQETLLIQKNKAA</sequence>
<dbReference type="AlphaFoldDB" id="A0A1G2ICH4"/>
<reference evidence="1 2" key="1">
    <citation type="journal article" date="2016" name="Nat. Commun.">
        <title>Thousands of microbial genomes shed light on interconnected biogeochemical processes in an aquifer system.</title>
        <authorList>
            <person name="Anantharaman K."/>
            <person name="Brown C.T."/>
            <person name="Hug L.A."/>
            <person name="Sharon I."/>
            <person name="Castelle C.J."/>
            <person name="Probst A.J."/>
            <person name="Thomas B.C."/>
            <person name="Singh A."/>
            <person name="Wilkins M.J."/>
            <person name="Karaoz U."/>
            <person name="Brodie E.L."/>
            <person name="Williams K.H."/>
            <person name="Hubbard S.S."/>
            <person name="Banfield J.F."/>
        </authorList>
    </citation>
    <scope>NUCLEOTIDE SEQUENCE [LARGE SCALE GENOMIC DNA]</scope>
</reference>
<accession>A0A1G2ICH4</accession>